<dbReference type="STRING" id="1080227.A8L45_05550"/>
<dbReference type="EMBL" id="LYBM01000006">
    <property type="protein sequence ID" value="ODA35136.1"/>
    <property type="molecule type" value="Genomic_DNA"/>
</dbReference>
<gene>
    <name evidence="1" type="ORF">A8L45_05550</name>
</gene>
<proteinExistence type="predicted"/>
<comment type="caution">
    <text evidence="1">The sequence shown here is derived from an EMBL/GenBank/DDBJ whole genome shotgun (WGS) entry which is preliminary data.</text>
</comment>
<protein>
    <submittedName>
        <fullName evidence="1">Uncharacterized protein</fullName>
    </submittedName>
</protein>
<accession>A0A1C3EPI2</accession>
<organism evidence="1 2">
    <name type="scientific">Veronia pacifica</name>
    <dbReference type="NCBI Taxonomy" id="1080227"/>
    <lineage>
        <taxon>Bacteria</taxon>
        <taxon>Pseudomonadati</taxon>
        <taxon>Pseudomonadota</taxon>
        <taxon>Gammaproteobacteria</taxon>
        <taxon>Vibrionales</taxon>
        <taxon>Vibrionaceae</taxon>
        <taxon>Veronia</taxon>
    </lineage>
</organism>
<dbReference type="AlphaFoldDB" id="A0A1C3EPI2"/>
<keyword evidence="2" id="KW-1185">Reference proteome</keyword>
<dbReference type="Proteomes" id="UP000094936">
    <property type="component" value="Unassembled WGS sequence"/>
</dbReference>
<dbReference type="RefSeq" id="WP_068900054.1">
    <property type="nucleotide sequence ID" value="NZ_JBHUIF010000013.1"/>
</dbReference>
<evidence type="ECO:0000313" key="1">
    <source>
        <dbReference type="EMBL" id="ODA35136.1"/>
    </source>
</evidence>
<dbReference type="OrthoDB" id="5915212at2"/>
<name>A0A1C3EPI2_9GAMM</name>
<sequence length="331" mass="36863">MTLIMPNFGDGGFASDLRQAVLKNKHLDDVTKDRFKKTLSDSMQSNINLLFIGHEDVGLQTTISAIFKEIDKPQLREEQHSRHSGTISRFGLTGMSLWCCEISGNDFNDHQKRFQVRSLLEETDQNGAPLIDLVIPVFNASRLQPENGIQLLNDWILPSLGRNPEHRLLMLANHTDRLNESLSQLGSLHNMVQDGELNMDVLSASLRYQLIERFGIDTRPLFCATEPEVGGPFNLIKILTAMVSKLSAEKRPQLLNQLLARGLSAFAFNDGKHVYQHQIENAIFDSFFPGQKNGGRVGDRLGSNLDINGQVAGRLIQSGVNRILGLSHGAL</sequence>
<reference evidence="1 2" key="1">
    <citation type="submission" date="2016-05" db="EMBL/GenBank/DDBJ databases">
        <title>Genomic Taxonomy of the Vibrionaceae.</title>
        <authorList>
            <person name="Gomez-Gil B."/>
            <person name="Enciso-Ibarra J."/>
        </authorList>
    </citation>
    <scope>NUCLEOTIDE SEQUENCE [LARGE SCALE GENOMIC DNA]</scope>
    <source>
        <strain evidence="1 2">CAIM 1920</strain>
    </source>
</reference>
<evidence type="ECO:0000313" key="2">
    <source>
        <dbReference type="Proteomes" id="UP000094936"/>
    </source>
</evidence>